<evidence type="ECO:0000313" key="6">
    <source>
        <dbReference type="EMBL" id="MCU6676755.1"/>
    </source>
</evidence>
<dbReference type="Pfam" id="PF03466">
    <property type="entry name" value="LysR_substrate"/>
    <property type="match status" value="1"/>
</dbReference>
<dbReference type="Gene3D" id="1.10.10.10">
    <property type="entry name" value="Winged helix-like DNA-binding domain superfamily/Winged helix DNA-binding domain"/>
    <property type="match status" value="1"/>
</dbReference>
<keyword evidence="4" id="KW-0804">Transcription</keyword>
<dbReference type="InterPro" id="IPR005119">
    <property type="entry name" value="LysR_subst-bd"/>
</dbReference>
<dbReference type="CDD" id="cd08422">
    <property type="entry name" value="PBP2_CrgA_like"/>
    <property type="match status" value="1"/>
</dbReference>
<comment type="caution">
    <text evidence="6">The sequence shown here is derived from an EMBL/GenBank/DDBJ whole genome shotgun (WGS) entry which is preliminary data.</text>
</comment>
<sequence length="312" mass="35057">MQLKALRYFLMVSSSGSFLATARHFGVPASSVSRDIAALEKELNQQLLYRSTRAVTLTEKGTWFRSQVREALDLLDNAAEQIAQDGQQISGKIRINAPEALGRLHIVNLVSRLRRKYPGVSVELTLTDTFRDPVQEGNDITFRVSTVEDSGMLGKVICDQQYIVAASQAYLQQNGIPTQPEDLRNHNCLLYRGGSGEQRWYYRTSLKDKYKNIEVSGGISSNNAGALVAAAQDGAGIVLFPTWIFSPEIFVNGSLIRLLPEWDMSAESVPTVIHALYPENKLRSHRTREILKFMVDEIGSPPYWDQYFMNNH</sequence>
<evidence type="ECO:0000256" key="1">
    <source>
        <dbReference type="ARBA" id="ARBA00009437"/>
    </source>
</evidence>
<dbReference type="SUPFAM" id="SSF53850">
    <property type="entry name" value="Periplasmic binding protein-like II"/>
    <property type="match status" value="1"/>
</dbReference>
<dbReference type="RefSeq" id="WP_262660971.1">
    <property type="nucleotide sequence ID" value="NZ_JAMHKS010000064.1"/>
</dbReference>
<accession>A0ABT2R7B2</accession>
<dbReference type="InterPro" id="IPR058163">
    <property type="entry name" value="LysR-type_TF_proteobact-type"/>
</dbReference>
<dbReference type="SUPFAM" id="SSF46785">
    <property type="entry name" value="Winged helix' DNA-binding domain"/>
    <property type="match status" value="1"/>
</dbReference>
<organism evidence="6 7">
    <name type="scientific">Leclercia tamurae</name>
    <dbReference type="NCBI Taxonomy" id="2926467"/>
    <lineage>
        <taxon>Bacteria</taxon>
        <taxon>Pseudomonadati</taxon>
        <taxon>Pseudomonadota</taxon>
        <taxon>Gammaproteobacteria</taxon>
        <taxon>Enterobacterales</taxon>
        <taxon>Enterobacteriaceae</taxon>
        <taxon>Leclercia</taxon>
    </lineage>
</organism>
<gene>
    <name evidence="6" type="ORF">M8318_03625</name>
</gene>
<dbReference type="EMBL" id="JAMHKS010000064">
    <property type="protein sequence ID" value="MCU6676755.1"/>
    <property type="molecule type" value="Genomic_DNA"/>
</dbReference>
<evidence type="ECO:0000256" key="4">
    <source>
        <dbReference type="ARBA" id="ARBA00023163"/>
    </source>
</evidence>
<reference evidence="6" key="1">
    <citation type="submission" date="2022-05" db="EMBL/GenBank/DDBJ databases">
        <title>Description of a novel species of Leclercia; Leclercia tamurae and the Proposal for a Novel Genus Silvania gen. nov. Containing Two Novel Species Silvania hatchlandensis sp. nov. and Silvania confinis sp. nov. Isolated from the Rhizosphere of Oak.</title>
        <authorList>
            <person name="Maddock D.W."/>
            <person name="Brady C.L."/>
            <person name="Denman S."/>
            <person name="Arnold D."/>
        </authorList>
    </citation>
    <scope>NUCLEOTIDE SEQUENCE</scope>
    <source>
        <strain evidence="6">H6S3</strain>
    </source>
</reference>
<dbReference type="Pfam" id="PF00126">
    <property type="entry name" value="HTH_1"/>
    <property type="match status" value="1"/>
</dbReference>
<evidence type="ECO:0000313" key="7">
    <source>
        <dbReference type="Proteomes" id="UP001062027"/>
    </source>
</evidence>
<dbReference type="PROSITE" id="PS50931">
    <property type="entry name" value="HTH_LYSR"/>
    <property type="match status" value="1"/>
</dbReference>
<keyword evidence="7" id="KW-1185">Reference proteome</keyword>
<evidence type="ECO:0000256" key="3">
    <source>
        <dbReference type="ARBA" id="ARBA00023125"/>
    </source>
</evidence>
<protein>
    <submittedName>
        <fullName evidence="6">LysR family transcriptional regulator</fullName>
    </submittedName>
</protein>
<dbReference type="InterPro" id="IPR000847">
    <property type="entry name" value="LysR_HTH_N"/>
</dbReference>
<dbReference type="InterPro" id="IPR036390">
    <property type="entry name" value="WH_DNA-bd_sf"/>
</dbReference>
<dbReference type="Gene3D" id="3.40.190.290">
    <property type="match status" value="1"/>
</dbReference>
<dbReference type="InterPro" id="IPR036388">
    <property type="entry name" value="WH-like_DNA-bd_sf"/>
</dbReference>
<dbReference type="Proteomes" id="UP001062027">
    <property type="component" value="Unassembled WGS sequence"/>
</dbReference>
<proteinExistence type="inferred from homology"/>
<feature type="domain" description="HTH lysR-type" evidence="5">
    <location>
        <begin position="1"/>
        <end position="58"/>
    </location>
</feature>
<keyword evidence="2" id="KW-0805">Transcription regulation</keyword>
<keyword evidence="3" id="KW-0238">DNA-binding</keyword>
<evidence type="ECO:0000259" key="5">
    <source>
        <dbReference type="PROSITE" id="PS50931"/>
    </source>
</evidence>
<name>A0ABT2R7B2_9ENTR</name>
<evidence type="ECO:0000256" key="2">
    <source>
        <dbReference type="ARBA" id="ARBA00023015"/>
    </source>
</evidence>
<dbReference type="PANTHER" id="PTHR30537">
    <property type="entry name" value="HTH-TYPE TRANSCRIPTIONAL REGULATOR"/>
    <property type="match status" value="1"/>
</dbReference>
<comment type="similarity">
    <text evidence="1">Belongs to the LysR transcriptional regulatory family.</text>
</comment>
<dbReference type="PANTHER" id="PTHR30537:SF5">
    <property type="entry name" value="HTH-TYPE TRANSCRIPTIONAL ACTIVATOR TTDR-RELATED"/>
    <property type="match status" value="1"/>
</dbReference>